<name>A0AAE4GB93_9BURK</name>
<comment type="caution">
    <text evidence="1">The sequence shown here is derived from an EMBL/GenBank/DDBJ whole genome shotgun (WGS) entry which is preliminary data.</text>
</comment>
<organism evidence="1">
    <name type="scientific">Herbaspirillum huttiense subsp. nephrolepidis</name>
    <dbReference type="NCBI Taxonomy" id="3075126"/>
    <lineage>
        <taxon>Bacteria</taxon>
        <taxon>Pseudomonadati</taxon>
        <taxon>Pseudomonadota</taxon>
        <taxon>Betaproteobacteria</taxon>
        <taxon>Burkholderiales</taxon>
        <taxon>Oxalobacteraceae</taxon>
        <taxon>Herbaspirillum</taxon>
    </lineage>
</organism>
<sequence length="83" mass="9351">MVALKRICGHVEALTEPGYVEGIKIIRDSTGECHWAVMTPRLTIAGHDLLDTMRPNTVWTTVMDMAKKKGIDLTFEVIKQLRV</sequence>
<accession>A0AAE4GB93</accession>
<evidence type="ECO:0000313" key="1">
    <source>
        <dbReference type="EMBL" id="MDT0338747.1"/>
    </source>
</evidence>
<gene>
    <name evidence="1" type="ORF">RJN63_18050</name>
</gene>
<reference evidence="1" key="1">
    <citation type="submission" date="2023-02" db="EMBL/GenBank/DDBJ databases">
        <title>Description of Herbaspirillum huttiense subsp. nephrolepsisexaltata and Herbaspirillum huttiense subsp. lycopersicon.</title>
        <authorList>
            <person name="Poudel M."/>
            <person name="Sharma A."/>
            <person name="Goss E."/>
            <person name="Tapia J.H."/>
            <person name="Harmon C.M."/>
            <person name="Jones J.B."/>
        </authorList>
    </citation>
    <scope>NUCLEOTIDE SEQUENCE</scope>
    <source>
        <strain evidence="1">NC40101</strain>
    </source>
</reference>
<dbReference type="Pfam" id="PF10711">
    <property type="entry name" value="DUF2513"/>
    <property type="match status" value="1"/>
</dbReference>
<dbReference type="EMBL" id="JAVRAA010000009">
    <property type="protein sequence ID" value="MDT0338747.1"/>
    <property type="molecule type" value="Genomic_DNA"/>
</dbReference>
<dbReference type="AlphaFoldDB" id="A0AAE4GB93"/>
<dbReference type="RefSeq" id="WP_310837951.1">
    <property type="nucleotide sequence ID" value="NZ_JAVLSM010000010.1"/>
</dbReference>
<dbReference type="InterPro" id="IPR019650">
    <property type="entry name" value="DUF2513"/>
</dbReference>
<protein>
    <submittedName>
        <fullName evidence="1">DUF2513 domain-containing protein</fullName>
    </submittedName>
</protein>
<proteinExistence type="predicted"/>